<dbReference type="PRINTS" id="PR00367">
    <property type="entry name" value="ETHRSPELEMNT"/>
</dbReference>
<keyword evidence="6" id="KW-0804">Transcription</keyword>
<evidence type="ECO:0000256" key="3">
    <source>
        <dbReference type="ARBA" id="ARBA00023016"/>
    </source>
</evidence>
<feature type="region of interest" description="Disordered" evidence="9">
    <location>
        <begin position="1"/>
        <end position="83"/>
    </location>
</feature>
<feature type="compositionally biased region" description="Low complexity" evidence="9">
    <location>
        <begin position="163"/>
        <end position="174"/>
    </location>
</feature>
<accession>A0AAV5KBX8</accession>
<dbReference type="AlphaFoldDB" id="A0AAV5KBX8"/>
<evidence type="ECO:0000256" key="2">
    <source>
        <dbReference type="ARBA" id="ARBA00023015"/>
    </source>
</evidence>
<evidence type="ECO:0000256" key="8">
    <source>
        <dbReference type="ARBA" id="ARBA00024343"/>
    </source>
</evidence>
<feature type="domain" description="AP2/ERF" evidence="10">
    <location>
        <begin position="84"/>
        <end position="149"/>
    </location>
</feature>
<dbReference type="SUPFAM" id="SSF54171">
    <property type="entry name" value="DNA-binding domain"/>
    <property type="match status" value="1"/>
</dbReference>
<dbReference type="PANTHER" id="PTHR31241">
    <property type="entry name" value="DEHYDRATION-RESPONSIVE ELEMENT-BINDING PROTEIN 2C"/>
    <property type="match status" value="1"/>
</dbReference>
<dbReference type="Pfam" id="PF00847">
    <property type="entry name" value="AP2"/>
    <property type="match status" value="1"/>
</dbReference>
<sequence>MNSSSKNNKRKQSPGDDPASGSEKRRIGGESVQDVLDKWREFNGNNKADSGGEDGFTRVGKVPAKGSKKGCMRGKGGPENSSYKYRGVRQRLWGKWVAEIREPIIHRGRPPTKGNRLWLGTFSNPIEAAHAYDEAAKAMYGPYARLNFPNCSNKDSPSAANRTSSTDLTSTSESVGLGDKKPECSEVEMLGNGTEKETKDFSYNDSVHFEVPTTLKREKTEFEPSRDMESSCHGGSKGEKDCMNYSKCELKPCNSIEYVHGCLIGESADIKPFEIVGNENFSLRPQQHCDFDQFELSSTYYYPATAWHSGEASTLENPKAKPPGQASLNSLGTDTDLSMDYNFDFYLQDSVEESASWDIWPLI</sequence>
<dbReference type="PANTHER" id="PTHR31241:SF62">
    <property type="entry name" value="DEHYDRATION-RESPONSIVE ELEMENT-BINDING PROTEIN 2D"/>
    <property type="match status" value="1"/>
</dbReference>
<evidence type="ECO:0000256" key="1">
    <source>
        <dbReference type="ARBA" id="ARBA00004123"/>
    </source>
</evidence>
<proteinExistence type="inferred from homology"/>
<comment type="subcellular location">
    <subcellularLocation>
        <location evidence="1">Nucleus</location>
    </subcellularLocation>
</comment>
<dbReference type="EMBL" id="BPVZ01000059">
    <property type="protein sequence ID" value="GKV22064.1"/>
    <property type="molecule type" value="Genomic_DNA"/>
</dbReference>
<evidence type="ECO:0000256" key="5">
    <source>
        <dbReference type="ARBA" id="ARBA00023159"/>
    </source>
</evidence>
<evidence type="ECO:0000256" key="6">
    <source>
        <dbReference type="ARBA" id="ARBA00023163"/>
    </source>
</evidence>
<dbReference type="Gene3D" id="3.30.730.10">
    <property type="entry name" value="AP2/ERF domain"/>
    <property type="match status" value="1"/>
</dbReference>
<feature type="compositionally biased region" description="Polar residues" evidence="9">
    <location>
        <begin position="153"/>
        <end position="162"/>
    </location>
</feature>
<keyword evidence="4" id="KW-0238">DNA-binding</keyword>
<dbReference type="CDD" id="cd00018">
    <property type="entry name" value="AP2"/>
    <property type="match status" value="1"/>
</dbReference>
<name>A0AAV5KBX8_9ROSI</name>
<dbReference type="InterPro" id="IPR036955">
    <property type="entry name" value="AP2/ERF_dom_sf"/>
</dbReference>
<dbReference type="GO" id="GO:0000976">
    <property type="term" value="F:transcription cis-regulatory region binding"/>
    <property type="evidence" value="ECO:0007669"/>
    <property type="project" value="TreeGrafter"/>
</dbReference>
<dbReference type="FunFam" id="3.30.730.10:FF:000001">
    <property type="entry name" value="Ethylene-responsive transcription factor 2"/>
    <property type="match status" value="1"/>
</dbReference>
<dbReference type="GO" id="GO:0003700">
    <property type="term" value="F:DNA-binding transcription factor activity"/>
    <property type="evidence" value="ECO:0007669"/>
    <property type="project" value="InterPro"/>
</dbReference>
<keyword evidence="2" id="KW-0805">Transcription regulation</keyword>
<keyword evidence="3" id="KW-0346">Stress response</keyword>
<dbReference type="GO" id="GO:0005634">
    <property type="term" value="C:nucleus"/>
    <property type="evidence" value="ECO:0007669"/>
    <property type="project" value="UniProtKB-SubCell"/>
</dbReference>
<feature type="region of interest" description="Disordered" evidence="9">
    <location>
        <begin position="153"/>
        <end position="183"/>
    </location>
</feature>
<gene>
    <name evidence="11" type="ORF">SLEP1_g31966</name>
</gene>
<evidence type="ECO:0000313" key="11">
    <source>
        <dbReference type="EMBL" id="GKV22064.1"/>
    </source>
</evidence>
<dbReference type="Proteomes" id="UP001054252">
    <property type="component" value="Unassembled WGS sequence"/>
</dbReference>
<dbReference type="GO" id="GO:0045893">
    <property type="term" value="P:positive regulation of DNA-templated transcription"/>
    <property type="evidence" value="ECO:0007669"/>
    <property type="project" value="TreeGrafter"/>
</dbReference>
<evidence type="ECO:0000256" key="9">
    <source>
        <dbReference type="SAM" id="MobiDB-lite"/>
    </source>
</evidence>
<comment type="similarity">
    <text evidence="8">Belongs to the AP2/ERF transcription factor family. ERF subfamily.</text>
</comment>
<organism evidence="11 12">
    <name type="scientific">Rubroshorea leprosula</name>
    <dbReference type="NCBI Taxonomy" id="152421"/>
    <lineage>
        <taxon>Eukaryota</taxon>
        <taxon>Viridiplantae</taxon>
        <taxon>Streptophyta</taxon>
        <taxon>Embryophyta</taxon>
        <taxon>Tracheophyta</taxon>
        <taxon>Spermatophyta</taxon>
        <taxon>Magnoliopsida</taxon>
        <taxon>eudicotyledons</taxon>
        <taxon>Gunneridae</taxon>
        <taxon>Pentapetalae</taxon>
        <taxon>rosids</taxon>
        <taxon>malvids</taxon>
        <taxon>Malvales</taxon>
        <taxon>Dipterocarpaceae</taxon>
        <taxon>Rubroshorea</taxon>
    </lineage>
</organism>
<keyword evidence="7" id="KW-0539">Nucleus</keyword>
<reference evidence="11 12" key="1">
    <citation type="journal article" date="2021" name="Commun. Biol.">
        <title>The genome of Shorea leprosula (Dipterocarpaceae) highlights the ecological relevance of drought in aseasonal tropical rainforests.</title>
        <authorList>
            <person name="Ng K.K.S."/>
            <person name="Kobayashi M.J."/>
            <person name="Fawcett J.A."/>
            <person name="Hatakeyama M."/>
            <person name="Paape T."/>
            <person name="Ng C.H."/>
            <person name="Ang C.C."/>
            <person name="Tnah L.H."/>
            <person name="Lee C.T."/>
            <person name="Nishiyama T."/>
            <person name="Sese J."/>
            <person name="O'Brien M.J."/>
            <person name="Copetti D."/>
            <person name="Mohd Noor M.I."/>
            <person name="Ong R.C."/>
            <person name="Putra M."/>
            <person name="Sireger I.Z."/>
            <person name="Indrioko S."/>
            <person name="Kosugi Y."/>
            <person name="Izuno A."/>
            <person name="Isagi Y."/>
            <person name="Lee S.L."/>
            <person name="Shimizu K.K."/>
        </authorList>
    </citation>
    <scope>NUCLEOTIDE SEQUENCE [LARGE SCALE GENOMIC DNA]</scope>
    <source>
        <strain evidence="11">214</strain>
    </source>
</reference>
<dbReference type="GO" id="GO:0006950">
    <property type="term" value="P:response to stress"/>
    <property type="evidence" value="ECO:0007669"/>
    <property type="project" value="TreeGrafter"/>
</dbReference>
<dbReference type="SMART" id="SM00380">
    <property type="entry name" value="AP2"/>
    <property type="match status" value="1"/>
</dbReference>
<evidence type="ECO:0000256" key="4">
    <source>
        <dbReference type="ARBA" id="ARBA00023125"/>
    </source>
</evidence>
<dbReference type="InterPro" id="IPR001471">
    <property type="entry name" value="AP2/ERF_dom"/>
</dbReference>
<evidence type="ECO:0000259" key="10">
    <source>
        <dbReference type="PROSITE" id="PS51032"/>
    </source>
</evidence>
<dbReference type="PROSITE" id="PS51032">
    <property type="entry name" value="AP2_ERF"/>
    <property type="match status" value="1"/>
</dbReference>
<protein>
    <recommendedName>
        <fullName evidence="10">AP2/ERF domain-containing protein</fullName>
    </recommendedName>
</protein>
<evidence type="ECO:0000256" key="7">
    <source>
        <dbReference type="ARBA" id="ARBA00023242"/>
    </source>
</evidence>
<keyword evidence="12" id="KW-1185">Reference proteome</keyword>
<dbReference type="InterPro" id="IPR016177">
    <property type="entry name" value="DNA-bd_dom_sf"/>
</dbReference>
<keyword evidence="5" id="KW-0010">Activator</keyword>
<comment type="caution">
    <text evidence="11">The sequence shown here is derived from an EMBL/GenBank/DDBJ whole genome shotgun (WGS) entry which is preliminary data.</text>
</comment>
<evidence type="ECO:0000313" key="12">
    <source>
        <dbReference type="Proteomes" id="UP001054252"/>
    </source>
</evidence>